<protein>
    <submittedName>
        <fullName evidence="9">BCCT family transporter</fullName>
    </submittedName>
</protein>
<dbReference type="Proteomes" id="UP001060336">
    <property type="component" value="Chromosome"/>
</dbReference>
<feature type="transmembrane region" description="Helical" evidence="8">
    <location>
        <begin position="95"/>
        <end position="113"/>
    </location>
</feature>
<dbReference type="GO" id="GO:0005886">
    <property type="term" value="C:plasma membrane"/>
    <property type="evidence" value="ECO:0007669"/>
    <property type="project" value="UniProtKB-SubCell"/>
</dbReference>
<feature type="transmembrane region" description="Helical" evidence="8">
    <location>
        <begin position="232"/>
        <end position="252"/>
    </location>
</feature>
<name>A0A9J7AW48_9PROT</name>
<dbReference type="PANTHER" id="PTHR30047:SF7">
    <property type="entry name" value="HIGH-AFFINITY CHOLINE TRANSPORT PROTEIN"/>
    <property type="match status" value="1"/>
</dbReference>
<feature type="transmembrane region" description="Helical" evidence="8">
    <location>
        <begin position="353"/>
        <end position="378"/>
    </location>
</feature>
<dbReference type="EMBL" id="CP102480">
    <property type="protein sequence ID" value="UUX50673.1"/>
    <property type="molecule type" value="Genomic_DNA"/>
</dbReference>
<evidence type="ECO:0000256" key="1">
    <source>
        <dbReference type="ARBA" id="ARBA00004651"/>
    </source>
</evidence>
<dbReference type="Pfam" id="PF02028">
    <property type="entry name" value="BCCT"/>
    <property type="match status" value="1"/>
</dbReference>
<feature type="transmembrane region" description="Helical" evidence="8">
    <location>
        <begin position="414"/>
        <end position="438"/>
    </location>
</feature>
<evidence type="ECO:0000256" key="6">
    <source>
        <dbReference type="ARBA" id="ARBA00022989"/>
    </source>
</evidence>
<dbReference type="PANTHER" id="PTHR30047">
    <property type="entry name" value="HIGH-AFFINITY CHOLINE TRANSPORT PROTEIN-RELATED"/>
    <property type="match status" value="1"/>
</dbReference>
<dbReference type="InterPro" id="IPR000060">
    <property type="entry name" value="BCCT_transptr"/>
</dbReference>
<evidence type="ECO:0000256" key="7">
    <source>
        <dbReference type="ARBA" id="ARBA00023136"/>
    </source>
</evidence>
<feature type="transmembrane region" description="Helical" evidence="8">
    <location>
        <begin position="14"/>
        <end position="34"/>
    </location>
</feature>
<feature type="transmembrane region" description="Helical" evidence="8">
    <location>
        <begin position="145"/>
        <end position="165"/>
    </location>
</feature>
<dbReference type="RefSeq" id="WP_257769885.1">
    <property type="nucleotide sequence ID" value="NZ_CP102480.1"/>
</dbReference>
<evidence type="ECO:0000256" key="5">
    <source>
        <dbReference type="ARBA" id="ARBA00022692"/>
    </source>
</evidence>
<feature type="transmembrane region" description="Helical" evidence="8">
    <location>
        <begin position="264"/>
        <end position="286"/>
    </location>
</feature>
<dbReference type="KEGG" id="naci:NUH88_03015"/>
<evidence type="ECO:0000256" key="8">
    <source>
        <dbReference type="SAM" id="Phobius"/>
    </source>
</evidence>
<sequence>MSGDTADTTTTGKLNIKLVVALVVTGGTAIWGIADTQGLADLAQRVVGFYFTSRGWFVMLTVSALLIAAIALALSPYGTIVLGRDDDKPEFSTPGWLSMLFAAGMGVGLLYWGSAEPITHYLLGIEYMDKGLAASRALFITNFHWGLHAWAIYAILGLIIAYFSFRRGYPMLLSKPIEVVFGHRRWTAAAGWLCDVLAIVAIAIGLGGSVAMGVFQVQSGIESILGMEPAGLALALPVFAVLCAVYVLPLLVPLDRGMSLMSETAMLIAGGLMIFVLLAGPTHYIMNAIVEQIGAYFGGVLQHGFETYTFFDERIGGWFQSWTLTYMVWWLAWAPFVGVFVARISRGRTIREFVIGVILAPTGFSMAWFGTFGAAGFYDILLRPTGILAVTEKDPAYTSFFLLQNLPLSTLTSIATIVAAFLFIVTSVVSAAFVLGMFSSGGDLNPSRKVKLAWGVVLGALGLVMILSGSIDAVKSIIALGAIPFVFIVLLLLVCFLKALKAERPK</sequence>
<comment type="subcellular location">
    <subcellularLocation>
        <location evidence="1">Cell membrane</location>
        <topology evidence="1">Multi-pass membrane protein</topology>
    </subcellularLocation>
</comment>
<organism evidence="9 10">
    <name type="scientific">Nisaea acidiphila</name>
    <dbReference type="NCBI Taxonomy" id="1862145"/>
    <lineage>
        <taxon>Bacteria</taxon>
        <taxon>Pseudomonadati</taxon>
        <taxon>Pseudomonadota</taxon>
        <taxon>Alphaproteobacteria</taxon>
        <taxon>Rhodospirillales</taxon>
        <taxon>Thalassobaculaceae</taxon>
        <taxon>Nisaea</taxon>
    </lineage>
</organism>
<proteinExistence type="inferred from homology"/>
<keyword evidence="3" id="KW-0813">Transport</keyword>
<feature type="transmembrane region" description="Helical" evidence="8">
    <location>
        <begin position="477"/>
        <end position="500"/>
    </location>
</feature>
<feature type="transmembrane region" description="Helical" evidence="8">
    <location>
        <begin position="186"/>
        <end position="212"/>
    </location>
</feature>
<evidence type="ECO:0000256" key="3">
    <source>
        <dbReference type="ARBA" id="ARBA00022448"/>
    </source>
</evidence>
<keyword evidence="4" id="KW-1003">Cell membrane</keyword>
<gene>
    <name evidence="9" type="ORF">NUH88_03015</name>
</gene>
<keyword evidence="5 8" id="KW-0812">Transmembrane</keyword>
<comment type="similarity">
    <text evidence="2">Belongs to the BCCT transporter (TC 2.A.15) family.</text>
</comment>
<evidence type="ECO:0000313" key="10">
    <source>
        <dbReference type="Proteomes" id="UP001060336"/>
    </source>
</evidence>
<feature type="transmembrane region" description="Helical" evidence="8">
    <location>
        <begin position="450"/>
        <end position="471"/>
    </location>
</feature>
<feature type="transmembrane region" description="Helical" evidence="8">
    <location>
        <begin position="54"/>
        <end position="74"/>
    </location>
</feature>
<keyword evidence="10" id="KW-1185">Reference proteome</keyword>
<keyword evidence="6 8" id="KW-1133">Transmembrane helix</keyword>
<reference evidence="9" key="1">
    <citation type="submission" date="2022-08" db="EMBL/GenBank/DDBJ databases">
        <title>Nisaea acidiphila sp. nov., isolated from a marine algal debris and emended description of the genus Nisaea Urios et al. 2008.</title>
        <authorList>
            <person name="Kwon K."/>
        </authorList>
    </citation>
    <scope>NUCLEOTIDE SEQUENCE</scope>
    <source>
        <strain evidence="9">MEBiC11861</strain>
    </source>
</reference>
<evidence type="ECO:0000256" key="2">
    <source>
        <dbReference type="ARBA" id="ARBA00005658"/>
    </source>
</evidence>
<evidence type="ECO:0000313" key="9">
    <source>
        <dbReference type="EMBL" id="UUX50673.1"/>
    </source>
</evidence>
<dbReference type="GO" id="GO:0022857">
    <property type="term" value="F:transmembrane transporter activity"/>
    <property type="evidence" value="ECO:0007669"/>
    <property type="project" value="InterPro"/>
</dbReference>
<accession>A0A9J7AW48</accession>
<dbReference type="AlphaFoldDB" id="A0A9J7AW48"/>
<feature type="transmembrane region" description="Helical" evidence="8">
    <location>
        <begin position="319"/>
        <end position="341"/>
    </location>
</feature>
<keyword evidence="7 8" id="KW-0472">Membrane</keyword>
<evidence type="ECO:0000256" key="4">
    <source>
        <dbReference type="ARBA" id="ARBA00022475"/>
    </source>
</evidence>